<organism evidence="2 3">
    <name type="scientific">Humisphaera borealis</name>
    <dbReference type="NCBI Taxonomy" id="2807512"/>
    <lineage>
        <taxon>Bacteria</taxon>
        <taxon>Pseudomonadati</taxon>
        <taxon>Planctomycetota</taxon>
        <taxon>Phycisphaerae</taxon>
        <taxon>Tepidisphaerales</taxon>
        <taxon>Tepidisphaeraceae</taxon>
        <taxon>Humisphaera</taxon>
    </lineage>
</organism>
<gene>
    <name evidence="2" type="ORF">IPV69_01915</name>
</gene>
<accession>A0A7M2WXD2</accession>
<dbReference type="KEGG" id="hbs:IPV69_01915"/>
<dbReference type="AlphaFoldDB" id="A0A7M2WXD2"/>
<feature type="region of interest" description="Disordered" evidence="1">
    <location>
        <begin position="33"/>
        <end position="52"/>
    </location>
</feature>
<reference evidence="2 3" key="1">
    <citation type="submission" date="2020-10" db="EMBL/GenBank/DDBJ databases">
        <title>Wide distribution of Phycisphaera-like planctomycetes from WD2101 soil group in peatlands and genome analysis of the first cultivated representative.</title>
        <authorList>
            <person name="Dedysh S.N."/>
            <person name="Beletsky A.V."/>
            <person name="Ivanova A."/>
            <person name="Kulichevskaya I.S."/>
            <person name="Suzina N.E."/>
            <person name="Philippov D.A."/>
            <person name="Rakitin A.L."/>
            <person name="Mardanov A.V."/>
            <person name="Ravin N.V."/>
        </authorList>
    </citation>
    <scope>NUCLEOTIDE SEQUENCE [LARGE SCALE GENOMIC DNA]</scope>
    <source>
        <strain evidence="2 3">M1803</strain>
    </source>
</reference>
<dbReference type="Proteomes" id="UP000593765">
    <property type="component" value="Chromosome"/>
</dbReference>
<evidence type="ECO:0000313" key="2">
    <source>
        <dbReference type="EMBL" id="QOV90155.1"/>
    </source>
</evidence>
<dbReference type="EMBL" id="CP063458">
    <property type="protein sequence ID" value="QOV90155.1"/>
    <property type="molecule type" value="Genomic_DNA"/>
</dbReference>
<sequence>MEPTTADLVESILALADLRARHAHALHRLERSHAAHTHVQGQHLDGHWSHGDLDPSELEVQIEKLRRRVETLSEHFAAARAAAKQLQSANA</sequence>
<dbReference type="RefSeq" id="WP_206293227.1">
    <property type="nucleotide sequence ID" value="NZ_CP063458.1"/>
</dbReference>
<protein>
    <submittedName>
        <fullName evidence="2">Uncharacterized protein</fullName>
    </submittedName>
</protein>
<proteinExistence type="predicted"/>
<evidence type="ECO:0000313" key="3">
    <source>
        <dbReference type="Proteomes" id="UP000593765"/>
    </source>
</evidence>
<name>A0A7M2WXD2_9BACT</name>
<evidence type="ECO:0000256" key="1">
    <source>
        <dbReference type="SAM" id="MobiDB-lite"/>
    </source>
</evidence>
<keyword evidence="3" id="KW-1185">Reference proteome</keyword>